<dbReference type="PANTHER" id="PTHR46577">
    <property type="entry name" value="HTH-TYPE TRANSCRIPTIONAL REGULATORY PROTEIN GABR"/>
    <property type="match status" value="1"/>
</dbReference>
<keyword evidence="2" id="KW-0663">Pyridoxal phosphate</keyword>
<dbReference type="SUPFAM" id="SSF46785">
    <property type="entry name" value="Winged helix' DNA-binding domain"/>
    <property type="match status" value="1"/>
</dbReference>
<dbReference type="PROSITE" id="PS50949">
    <property type="entry name" value="HTH_GNTR"/>
    <property type="match status" value="1"/>
</dbReference>
<accession>A0A1I3BP28</accession>
<dbReference type="CDD" id="cd07377">
    <property type="entry name" value="WHTH_GntR"/>
    <property type="match status" value="1"/>
</dbReference>
<evidence type="ECO:0000256" key="3">
    <source>
        <dbReference type="ARBA" id="ARBA00023015"/>
    </source>
</evidence>
<keyword evidence="3" id="KW-0805">Transcription regulation</keyword>
<dbReference type="STRING" id="1114924.SAMN05216258_101235"/>
<dbReference type="GO" id="GO:0003700">
    <property type="term" value="F:DNA-binding transcription factor activity"/>
    <property type="evidence" value="ECO:0007669"/>
    <property type="project" value="InterPro"/>
</dbReference>
<dbReference type="Pfam" id="PF00392">
    <property type="entry name" value="GntR"/>
    <property type="match status" value="1"/>
</dbReference>
<dbReference type="GO" id="GO:0003677">
    <property type="term" value="F:DNA binding"/>
    <property type="evidence" value="ECO:0007669"/>
    <property type="project" value="UniProtKB-KW"/>
</dbReference>
<feature type="domain" description="HTH gntR-type" evidence="6">
    <location>
        <begin position="16"/>
        <end position="84"/>
    </location>
</feature>
<evidence type="ECO:0000259" key="6">
    <source>
        <dbReference type="PROSITE" id="PS50949"/>
    </source>
</evidence>
<dbReference type="InterPro" id="IPR015424">
    <property type="entry name" value="PyrdxlP-dep_Trfase"/>
</dbReference>
<dbReference type="CDD" id="cd00609">
    <property type="entry name" value="AAT_like"/>
    <property type="match status" value="1"/>
</dbReference>
<dbReference type="SUPFAM" id="SSF53383">
    <property type="entry name" value="PLP-dependent transferases"/>
    <property type="match status" value="1"/>
</dbReference>
<keyword evidence="5" id="KW-0804">Transcription</keyword>
<dbReference type="InterPro" id="IPR015421">
    <property type="entry name" value="PyrdxlP-dep_Trfase_major"/>
</dbReference>
<dbReference type="EMBL" id="FOQH01000001">
    <property type="protein sequence ID" value="SFH64048.1"/>
    <property type="molecule type" value="Genomic_DNA"/>
</dbReference>
<protein>
    <submittedName>
        <fullName evidence="7">Transcriptional regulator, GntR family</fullName>
    </submittedName>
</protein>
<evidence type="ECO:0000256" key="2">
    <source>
        <dbReference type="ARBA" id="ARBA00022898"/>
    </source>
</evidence>
<gene>
    <name evidence="7" type="ORF">SAMN05216258_101235</name>
</gene>
<evidence type="ECO:0000256" key="5">
    <source>
        <dbReference type="ARBA" id="ARBA00023163"/>
    </source>
</evidence>
<sequence length="474" mass="50181">MTRPGLVFDIDRSRRRAIADQIAGSIRAAIGDGRLPDGARLPSWVDLAAQLGVARGTVRRAYEILADEQLVIASGASGTLVAPSRAAERPAASRPAVEALPDPMPGMTPAYEAPSLPFQNGVPAQEAYPVKVWARLLGRAARARSFESTVQPDPRGDPGLRAQIAAHLAVARGIACAPDQVVVTTGFRAGLTLAIAARARPGAEALVEDPGFPVIRRSLEWQGLRPVASPVDAEGLDVARAVARAPEAALAVVSACQHAPLGSALSPARRRALLDWADRTGAWIIEDDFLAELQLDGRATPALAAEDARGSVIHLGTFAKTLGQMIGLGFVVSPLSIAPRMAEVAAHILPAPCPVAQRGLMHFLEEGHYLRHLRRTKALYAERRGRLLAALAGAGIEAAPSGPAALVWLRADVDDRAFQQEAWSRGIAPGPVSSWFVDPALRRPGTLICATNFDARAEAVALPRLLDLLARHLD</sequence>
<dbReference type="AlphaFoldDB" id="A0A1I3BP28"/>
<dbReference type="InterPro" id="IPR036388">
    <property type="entry name" value="WH-like_DNA-bd_sf"/>
</dbReference>
<evidence type="ECO:0000313" key="7">
    <source>
        <dbReference type="EMBL" id="SFH64048.1"/>
    </source>
</evidence>
<proteinExistence type="inferred from homology"/>
<dbReference type="InterPro" id="IPR051446">
    <property type="entry name" value="HTH_trans_reg/aminotransferase"/>
</dbReference>
<comment type="similarity">
    <text evidence="1">In the C-terminal section; belongs to the class-I pyridoxal-phosphate-dependent aminotransferase family.</text>
</comment>
<name>A0A1I3BP28_9RHOB</name>
<dbReference type="Gene3D" id="1.10.10.10">
    <property type="entry name" value="Winged helix-like DNA-binding domain superfamily/Winged helix DNA-binding domain"/>
    <property type="match status" value="1"/>
</dbReference>
<dbReference type="InterPro" id="IPR000524">
    <property type="entry name" value="Tscrpt_reg_HTH_GntR"/>
</dbReference>
<reference evidence="7 8" key="1">
    <citation type="submission" date="2016-10" db="EMBL/GenBank/DDBJ databases">
        <authorList>
            <person name="de Groot N.N."/>
        </authorList>
    </citation>
    <scope>NUCLEOTIDE SEQUENCE [LARGE SCALE GENOMIC DNA]</scope>
    <source>
        <strain evidence="7 8">CGMCC 1.11030</strain>
    </source>
</reference>
<dbReference type="SMART" id="SM00345">
    <property type="entry name" value="HTH_GNTR"/>
    <property type="match status" value="1"/>
</dbReference>
<keyword evidence="8" id="KW-1185">Reference proteome</keyword>
<dbReference type="Pfam" id="PF00155">
    <property type="entry name" value="Aminotran_1_2"/>
    <property type="match status" value="1"/>
</dbReference>
<organism evidence="7 8">
    <name type="scientific">Albimonas pacifica</name>
    <dbReference type="NCBI Taxonomy" id="1114924"/>
    <lineage>
        <taxon>Bacteria</taxon>
        <taxon>Pseudomonadati</taxon>
        <taxon>Pseudomonadota</taxon>
        <taxon>Alphaproteobacteria</taxon>
        <taxon>Rhodobacterales</taxon>
        <taxon>Paracoccaceae</taxon>
        <taxon>Albimonas</taxon>
    </lineage>
</organism>
<keyword evidence="4" id="KW-0238">DNA-binding</keyword>
<dbReference type="RefSeq" id="WP_092857007.1">
    <property type="nucleotide sequence ID" value="NZ_FOQH01000001.1"/>
</dbReference>
<evidence type="ECO:0000256" key="4">
    <source>
        <dbReference type="ARBA" id="ARBA00023125"/>
    </source>
</evidence>
<dbReference type="Gene3D" id="3.40.640.10">
    <property type="entry name" value="Type I PLP-dependent aspartate aminotransferase-like (Major domain)"/>
    <property type="match status" value="1"/>
</dbReference>
<dbReference type="GO" id="GO:0030170">
    <property type="term" value="F:pyridoxal phosphate binding"/>
    <property type="evidence" value="ECO:0007669"/>
    <property type="project" value="InterPro"/>
</dbReference>
<dbReference type="PANTHER" id="PTHR46577:SF1">
    <property type="entry name" value="HTH-TYPE TRANSCRIPTIONAL REGULATORY PROTEIN GABR"/>
    <property type="match status" value="1"/>
</dbReference>
<dbReference type="Proteomes" id="UP000199377">
    <property type="component" value="Unassembled WGS sequence"/>
</dbReference>
<evidence type="ECO:0000256" key="1">
    <source>
        <dbReference type="ARBA" id="ARBA00005384"/>
    </source>
</evidence>
<dbReference type="InterPro" id="IPR004839">
    <property type="entry name" value="Aminotransferase_I/II_large"/>
</dbReference>
<dbReference type="OrthoDB" id="9808770at2"/>
<evidence type="ECO:0000313" key="8">
    <source>
        <dbReference type="Proteomes" id="UP000199377"/>
    </source>
</evidence>
<dbReference type="InterPro" id="IPR036390">
    <property type="entry name" value="WH_DNA-bd_sf"/>
</dbReference>